<sequence>MAKTLGTLSKNELAQVIRLARVKQGLSWAKIAESIGKDPVWTVAALLGQHPLPAGEAATVASLLDLDDEAVAVLQLSPYRGSDDAAAKDPTIYRFYEALAVYGPAIKELIHEEFGDGIMSAINFQVSVQRRPDPHGDRVVVTLDGKFLDYAWKHAAEQGAAK</sequence>
<name>A0A0U0W355_MYCBE</name>
<organism evidence="5 6">
    <name type="scientific">Mycobacterium bohemicum DSM 44277</name>
    <dbReference type="NCBI Taxonomy" id="1236609"/>
    <lineage>
        <taxon>Bacteria</taxon>
        <taxon>Bacillati</taxon>
        <taxon>Actinomycetota</taxon>
        <taxon>Actinomycetes</taxon>
        <taxon>Mycobacteriales</taxon>
        <taxon>Mycobacteriaceae</taxon>
        <taxon>Mycobacterium</taxon>
    </lineage>
</organism>
<dbReference type="CDD" id="cd00559">
    <property type="entry name" value="Cyanase_C"/>
    <property type="match status" value="1"/>
</dbReference>
<dbReference type="InterPro" id="IPR010982">
    <property type="entry name" value="Lambda_DNA-bd_dom_sf"/>
</dbReference>
<protein>
    <recommendedName>
        <fullName evidence="3">Cyanate hydratase</fullName>
        <shortName evidence="3">Cyanase</shortName>
        <ecNumber evidence="3">4.2.1.104</ecNumber>
    </recommendedName>
    <alternativeName>
        <fullName evidence="3">Cyanate hydrolase</fullName>
    </alternativeName>
    <alternativeName>
        <fullName evidence="3">Cyanate lyase</fullName>
    </alternativeName>
</protein>
<dbReference type="EC" id="4.2.1.104" evidence="3"/>
<accession>A0A0U0W355</accession>
<comment type="catalytic activity">
    <reaction evidence="3">
        <text>cyanate + hydrogencarbonate + 3 H(+) = NH4(+) + 2 CO2</text>
        <dbReference type="Rhea" id="RHEA:11120"/>
        <dbReference type="ChEBI" id="CHEBI:15378"/>
        <dbReference type="ChEBI" id="CHEBI:16526"/>
        <dbReference type="ChEBI" id="CHEBI:17544"/>
        <dbReference type="ChEBI" id="CHEBI:28938"/>
        <dbReference type="ChEBI" id="CHEBI:29195"/>
        <dbReference type="EC" id="4.2.1.104"/>
    </reaction>
</comment>
<evidence type="ECO:0000256" key="3">
    <source>
        <dbReference type="HAMAP-Rule" id="MF_00535"/>
    </source>
</evidence>
<gene>
    <name evidence="3" type="primary">cynS</name>
    <name evidence="5" type="ORF">BN971_00501</name>
</gene>
<dbReference type="PIRSF" id="PIRSF001263">
    <property type="entry name" value="Cyanate_hydratas"/>
    <property type="match status" value="1"/>
</dbReference>
<keyword evidence="2 3" id="KW-0456">Lyase</keyword>
<dbReference type="SUPFAM" id="SSF47413">
    <property type="entry name" value="lambda repressor-like DNA-binding domains"/>
    <property type="match status" value="1"/>
</dbReference>
<dbReference type="EMBL" id="CSTD01000001">
    <property type="protein sequence ID" value="CPR04995.1"/>
    <property type="molecule type" value="Genomic_DNA"/>
</dbReference>
<comment type="similarity">
    <text evidence="3">Belongs to the cyanase family.</text>
</comment>
<dbReference type="InterPro" id="IPR008076">
    <property type="entry name" value="Cyanase"/>
</dbReference>
<evidence type="ECO:0000313" key="6">
    <source>
        <dbReference type="Proteomes" id="UP000198875"/>
    </source>
</evidence>
<evidence type="ECO:0000256" key="1">
    <source>
        <dbReference type="ARBA" id="ARBA00003561"/>
    </source>
</evidence>
<dbReference type="InterPro" id="IPR003712">
    <property type="entry name" value="Cyanate_lyase_C"/>
</dbReference>
<dbReference type="InterPro" id="IPR048564">
    <property type="entry name" value="CYNS_N"/>
</dbReference>
<feature type="active site" evidence="3">
    <location>
        <position position="97"/>
    </location>
</feature>
<dbReference type="GO" id="GO:0003677">
    <property type="term" value="F:DNA binding"/>
    <property type="evidence" value="ECO:0007669"/>
    <property type="project" value="InterPro"/>
</dbReference>
<feature type="active site" evidence="3">
    <location>
        <position position="94"/>
    </location>
</feature>
<proteinExistence type="inferred from homology"/>
<feature type="active site" evidence="3">
    <location>
        <position position="120"/>
    </location>
</feature>
<dbReference type="GO" id="GO:0008824">
    <property type="term" value="F:cyanate hydratase activity"/>
    <property type="evidence" value="ECO:0007669"/>
    <property type="project" value="UniProtKB-UniRule"/>
</dbReference>
<dbReference type="SMART" id="SM01116">
    <property type="entry name" value="Cyanate_lyase"/>
    <property type="match status" value="1"/>
</dbReference>
<dbReference type="SUPFAM" id="SSF55234">
    <property type="entry name" value="Cyanase C-terminal domain"/>
    <property type="match status" value="1"/>
</dbReference>
<dbReference type="Pfam" id="PF21291">
    <property type="entry name" value="CYNS_N"/>
    <property type="match status" value="1"/>
</dbReference>
<dbReference type="PRINTS" id="PR01693">
    <property type="entry name" value="CYANASE"/>
</dbReference>
<dbReference type="NCBIfam" id="TIGR00673">
    <property type="entry name" value="cynS"/>
    <property type="match status" value="1"/>
</dbReference>
<dbReference type="HAMAP" id="MF_00535">
    <property type="entry name" value="Cyanate_hydrat"/>
    <property type="match status" value="1"/>
</dbReference>
<evidence type="ECO:0000313" key="5">
    <source>
        <dbReference type="EMBL" id="CPR04995.1"/>
    </source>
</evidence>
<dbReference type="InterPro" id="IPR036581">
    <property type="entry name" value="Cyanate_lyase_C_sf"/>
</dbReference>
<dbReference type="Proteomes" id="UP000198875">
    <property type="component" value="Unassembled WGS sequence"/>
</dbReference>
<dbReference type="PANTHER" id="PTHR34186">
    <property type="entry name" value="CYANATE HYDRATASE"/>
    <property type="match status" value="1"/>
</dbReference>
<dbReference type="RefSeq" id="WP_085181000.1">
    <property type="nucleotide sequence ID" value="NZ_CSTD01000001.1"/>
</dbReference>
<dbReference type="OrthoDB" id="9785870at2"/>
<evidence type="ECO:0000256" key="2">
    <source>
        <dbReference type="ARBA" id="ARBA00023239"/>
    </source>
</evidence>
<dbReference type="AlphaFoldDB" id="A0A0U0W355"/>
<dbReference type="Pfam" id="PF02560">
    <property type="entry name" value="Cyanate_lyase"/>
    <property type="match status" value="1"/>
</dbReference>
<dbReference type="NCBIfam" id="NF002773">
    <property type="entry name" value="PRK02866.1"/>
    <property type="match status" value="1"/>
</dbReference>
<comment type="function">
    <text evidence="1 3">Catalyzes the reaction of cyanate with bicarbonate to produce ammonia and carbon dioxide.</text>
</comment>
<evidence type="ECO:0000259" key="4">
    <source>
        <dbReference type="SMART" id="SM01116"/>
    </source>
</evidence>
<dbReference type="PANTHER" id="PTHR34186:SF2">
    <property type="entry name" value="CYANATE HYDRATASE"/>
    <property type="match status" value="1"/>
</dbReference>
<reference evidence="5 6" key="1">
    <citation type="submission" date="2015-03" db="EMBL/GenBank/DDBJ databases">
        <authorList>
            <person name="Murphy D."/>
        </authorList>
    </citation>
    <scope>NUCLEOTIDE SEQUENCE [LARGE SCALE GENOMIC DNA]</scope>
    <source>
        <strain evidence="5 6">DSM 44277</strain>
    </source>
</reference>
<dbReference type="Gene3D" id="3.30.1160.10">
    <property type="entry name" value="Cyanate lyase, C-terminal domain"/>
    <property type="match status" value="1"/>
</dbReference>
<dbReference type="Gene3D" id="1.10.260.40">
    <property type="entry name" value="lambda repressor-like DNA-binding domains"/>
    <property type="match status" value="1"/>
</dbReference>
<feature type="domain" description="Cyanate lyase C-terminal" evidence="4">
    <location>
        <begin position="81"/>
        <end position="152"/>
    </location>
</feature>